<dbReference type="EMBL" id="VOPY01000001">
    <property type="protein sequence ID" value="TXC74202.1"/>
    <property type="molecule type" value="Genomic_DNA"/>
</dbReference>
<dbReference type="InterPro" id="IPR016071">
    <property type="entry name" value="Staphylococal_nuclease_OB-fold"/>
</dbReference>
<dbReference type="PANTHER" id="PTHR12302:SF26">
    <property type="entry name" value="BLR1266 PROTEIN"/>
    <property type="match status" value="1"/>
</dbReference>
<feature type="domain" description="TNase-like" evidence="2">
    <location>
        <begin position="35"/>
        <end position="149"/>
    </location>
</feature>
<protein>
    <submittedName>
        <fullName evidence="3">Thermonuclease family protein</fullName>
    </submittedName>
</protein>
<dbReference type="RefSeq" id="WP_147122118.1">
    <property type="nucleotide sequence ID" value="NZ_VOPY01000001.1"/>
</dbReference>
<accession>A0A5C6ULP9</accession>
<keyword evidence="4" id="KW-1185">Reference proteome</keyword>
<sequence>MIRILLPAALVALAALASGPSAQAGSTEIAGRASVIDGDTIELGSTRIRLYGIDAVEAAQTCTTDGRVWPCGQYATGKMKALTGTRAVVCEARDTDVYGRTVAQCRVDSVDIAAAMVEDGWATALPHFTTQYVALEGLAKAGHKGIWNSTFDLPAAYRAANAPASPRVTRPPATARAAPPRAARAEYASRACAIKGNHSRRGEWIYHLPGTKYYDVTRAEEFFCSEAQARAAGYRRARNN</sequence>
<dbReference type="InterPro" id="IPR035437">
    <property type="entry name" value="SNase_OB-fold_sf"/>
</dbReference>
<evidence type="ECO:0000259" key="2">
    <source>
        <dbReference type="PROSITE" id="PS50830"/>
    </source>
</evidence>
<name>A0A5C6ULP9_9SPHN</name>
<evidence type="ECO:0000313" key="3">
    <source>
        <dbReference type="EMBL" id="TXC74202.1"/>
    </source>
</evidence>
<comment type="caution">
    <text evidence="3">The sequence shown here is derived from an EMBL/GenBank/DDBJ whole genome shotgun (WGS) entry which is preliminary data.</text>
</comment>
<dbReference type="PROSITE" id="PS50830">
    <property type="entry name" value="TNASE_3"/>
    <property type="match status" value="1"/>
</dbReference>
<keyword evidence="1" id="KW-0732">Signal</keyword>
<dbReference type="Gene3D" id="2.40.50.90">
    <property type="match status" value="1"/>
</dbReference>
<feature type="signal peptide" evidence="1">
    <location>
        <begin position="1"/>
        <end position="24"/>
    </location>
</feature>
<proteinExistence type="predicted"/>
<feature type="chain" id="PRO_5022953248" evidence="1">
    <location>
        <begin position="25"/>
        <end position="240"/>
    </location>
</feature>
<dbReference type="SUPFAM" id="SSF50199">
    <property type="entry name" value="Staphylococcal nuclease"/>
    <property type="match status" value="1"/>
</dbReference>
<evidence type="ECO:0000256" key="1">
    <source>
        <dbReference type="SAM" id="SignalP"/>
    </source>
</evidence>
<dbReference type="OrthoDB" id="9805504at2"/>
<dbReference type="Pfam" id="PF00565">
    <property type="entry name" value="SNase"/>
    <property type="match status" value="1"/>
</dbReference>
<dbReference type="PANTHER" id="PTHR12302">
    <property type="entry name" value="EBNA2 BINDING PROTEIN P100"/>
    <property type="match status" value="1"/>
</dbReference>
<reference evidence="3 4" key="1">
    <citation type="submission" date="2019-08" db="EMBL/GenBank/DDBJ databases">
        <title>Sphingorhabdus soil sp. nov., isolated from arctic soil.</title>
        <authorList>
            <person name="Liu Y."/>
        </authorList>
    </citation>
    <scope>NUCLEOTIDE SEQUENCE [LARGE SCALE GENOMIC DNA]</scope>
    <source>
        <strain evidence="3 4">D-2Q-5-6</strain>
    </source>
</reference>
<dbReference type="SMART" id="SM00318">
    <property type="entry name" value="SNc"/>
    <property type="match status" value="1"/>
</dbReference>
<dbReference type="Proteomes" id="UP000321129">
    <property type="component" value="Unassembled WGS sequence"/>
</dbReference>
<organism evidence="3 4">
    <name type="scientific">Flavisphingopyxis soli</name>
    <dbReference type="NCBI Taxonomy" id="2601267"/>
    <lineage>
        <taxon>Bacteria</taxon>
        <taxon>Pseudomonadati</taxon>
        <taxon>Pseudomonadota</taxon>
        <taxon>Alphaproteobacteria</taxon>
        <taxon>Sphingomonadales</taxon>
        <taxon>Sphingopyxidaceae</taxon>
        <taxon>Flavisphingopyxis</taxon>
    </lineage>
</organism>
<evidence type="ECO:0000313" key="4">
    <source>
        <dbReference type="Proteomes" id="UP000321129"/>
    </source>
</evidence>
<gene>
    <name evidence="3" type="ORF">FSZ31_05705</name>
</gene>
<dbReference type="AlphaFoldDB" id="A0A5C6ULP9"/>